<organism evidence="3 4">
    <name type="scientific">Janthinobacterium psychrotolerans</name>
    <dbReference type="NCBI Taxonomy" id="1747903"/>
    <lineage>
        <taxon>Bacteria</taxon>
        <taxon>Pseudomonadati</taxon>
        <taxon>Pseudomonadota</taxon>
        <taxon>Betaproteobacteria</taxon>
        <taxon>Burkholderiales</taxon>
        <taxon>Oxalobacteraceae</taxon>
        <taxon>Janthinobacterium</taxon>
    </lineage>
</organism>
<protein>
    <submittedName>
        <fullName evidence="3">CubicO group peptidase, beta-lactamase class C family</fullName>
    </submittedName>
</protein>
<dbReference type="STRING" id="1747903.ASR47_100732"/>
<dbReference type="Pfam" id="PF00144">
    <property type="entry name" value="Beta-lactamase"/>
    <property type="match status" value="1"/>
</dbReference>
<dbReference type="PATRIC" id="fig|1747903.4.peg.2273"/>
<dbReference type="PANTHER" id="PTHR46825:SF9">
    <property type="entry name" value="BETA-LACTAMASE-RELATED DOMAIN-CONTAINING PROTEIN"/>
    <property type="match status" value="1"/>
</dbReference>
<evidence type="ECO:0000259" key="2">
    <source>
        <dbReference type="Pfam" id="PF00144"/>
    </source>
</evidence>
<dbReference type="PANTHER" id="PTHR46825">
    <property type="entry name" value="D-ALANYL-D-ALANINE-CARBOXYPEPTIDASE/ENDOPEPTIDASE AMPH"/>
    <property type="match status" value="1"/>
</dbReference>
<feature type="domain" description="Beta-lactamase-related" evidence="2">
    <location>
        <begin position="46"/>
        <end position="324"/>
    </location>
</feature>
<evidence type="ECO:0000313" key="3">
    <source>
        <dbReference type="EMBL" id="OBV38716.1"/>
    </source>
</evidence>
<evidence type="ECO:0000313" key="4">
    <source>
        <dbReference type="Proteomes" id="UP000092713"/>
    </source>
</evidence>
<feature type="chain" id="PRO_5008355445" evidence="1">
    <location>
        <begin position="23"/>
        <end position="347"/>
    </location>
</feature>
<dbReference type="OrthoDB" id="9799367at2"/>
<dbReference type="Gene3D" id="3.40.710.10">
    <property type="entry name" value="DD-peptidase/beta-lactamase superfamily"/>
    <property type="match status" value="1"/>
</dbReference>
<proteinExistence type="predicted"/>
<dbReference type="AlphaFoldDB" id="A0A1A7BYK8"/>
<dbReference type="SUPFAM" id="SSF56601">
    <property type="entry name" value="beta-lactamase/transpeptidase-like"/>
    <property type="match status" value="1"/>
</dbReference>
<keyword evidence="1" id="KW-0732">Signal</keyword>
<dbReference type="RefSeq" id="WP_065308445.1">
    <property type="nucleotide sequence ID" value="NZ_LOCQ01000056.1"/>
</dbReference>
<feature type="signal peptide" evidence="1">
    <location>
        <begin position="1"/>
        <end position="22"/>
    </location>
</feature>
<evidence type="ECO:0000256" key="1">
    <source>
        <dbReference type="SAM" id="SignalP"/>
    </source>
</evidence>
<reference evidence="3 4" key="1">
    <citation type="submission" date="2016-04" db="EMBL/GenBank/DDBJ databases">
        <title>Draft genome sequence of Janthinobacterium psychrotolerans sp. nov., isolated from freshwater sediments in Denmark.</title>
        <authorList>
            <person name="Gong X."/>
            <person name="Skrivergaard S."/>
            <person name="Korsgaard B.S."/>
            <person name="Schreiber L."/>
            <person name="Marshall I.P."/>
            <person name="Finster K."/>
            <person name="Schramm A."/>
        </authorList>
    </citation>
    <scope>NUCLEOTIDE SEQUENCE [LARGE SCALE GENOMIC DNA]</scope>
    <source>
        <strain evidence="3 4">S3-2</strain>
    </source>
</reference>
<sequence length="347" mass="38466">MTLLLKAVTSLLVLCLFPAAQAQTDDYTARIDRLILEKSPRSFNGVILITQHGKTKYSRAVGYADREKKIALKPNDNFRIMSNSKQITAVLILREVEKGTIDLHSPVRKYLPDLPQAWADTVTVHQLLNFSAGITEMDQPLSFPPGTDFLYGVTAYSMLGAIIEKASGQKYIQAANGLFRELGMNSSFCYEEDKNNDVIKGYVNSNNTFTLKQHPVQGAAWLAFIPAGGMVSNASDLNLWDQKLHHGQILTPSAYKLMTSYNIASQHVAFGDEKIGYGYGVYVNDNIPASYIGHSGKGLGFASIKVYFPGKDVDLIVLENQSSEDSALHYHFEIKIREIVMDSSLSR</sequence>
<dbReference type="EMBL" id="LOCQ01000056">
    <property type="protein sequence ID" value="OBV38716.1"/>
    <property type="molecule type" value="Genomic_DNA"/>
</dbReference>
<dbReference type="InterPro" id="IPR001466">
    <property type="entry name" value="Beta-lactam-related"/>
</dbReference>
<dbReference type="InterPro" id="IPR012338">
    <property type="entry name" value="Beta-lactam/transpept-like"/>
</dbReference>
<dbReference type="Proteomes" id="UP000092713">
    <property type="component" value="Unassembled WGS sequence"/>
</dbReference>
<comment type="caution">
    <text evidence="3">The sequence shown here is derived from an EMBL/GenBank/DDBJ whole genome shotgun (WGS) entry which is preliminary data.</text>
</comment>
<accession>A0A1A7BYK8</accession>
<keyword evidence="4" id="KW-1185">Reference proteome</keyword>
<gene>
    <name evidence="3" type="ORF">ASR47_100732</name>
</gene>
<name>A0A1A7BYK8_9BURK</name>
<dbReference type="InterPro" id="IPR050491">
    <property type="entry name" value="AmpC-like"/>
</dbReference>